<dbReference type="PANTHER" id="PTHR41263:SF1">
    <property type="entry name" value="ASPARTYL-PHOSPHATE PHOSPHATASE YISI"/>
    <property type="match status" value="1"/>
</dbReference>
<sequence>MFIVRRKYEMEKLLKDIHVKRQEMIHLGIENGLNNLETIRVSQELDRLILQYQNYKEQNIIKLFFMKKRFYEKEYRNRKSSIFWRILVTGFMK</sequence>
<dbReference type="OrthoDB" id="2900007at2"/>
<evidence type="ECO:0000313" key="2">
    <source>
        <dbReference type="Proteomes" id="UP000027822"/>
    </source>
</evidence>
<proteinExistence type="predicted"/>
<accession>A0A073K1H0</accession>
<name>A0A073K1H0_9BACI</name>
<comment type="caution">
    <text evidence="1">The sequence shown here is derived from an EMBL/GenBank/DDBJ whole genome shotgun (WGS) entry which is preliminary data.</text>
</comment>
<dbReference type="AlphaFoldDB" id="A0A073K1H0"/>
<dbReference type="GO" id="GO:0046983">
    <property type="term" value="F:protein dimerization activity"/>
    <property type="evidence" value="ECO:0007669"/>
    <property type="project" value="InterPro"/>
</dbReference>
<protein>
    <submittedName>
        <fullName evidence="1">Stage 0 sporulation protein</fullName>
    </submittedName>
</protein>
<dbReference type="Gene3D" id="4.10.280.10">
    <property type="entry name" value="Helix-loop-helix DNA-binding domain"/>
    <property type="match status" value="1"/>
</dbReference>
<dbReference type="RefSeq" id="WP_034636325.1">
    <property type="nucleotide sequence ID" value="NZ_CBCSJC010000004.1"/>
</dbReference>
<dbReference type="Proteomes" id="UP000027822">
    <property type="component" value="Unassembled WGS sequence"/>
</dbReference>
<reference evidence="1 2" key="1">
    <citation type="submission" date="2014-06" db="EMBL/GenBank/DDBJ databases">
        <title>Draft genome sequence of Bacillus manliponensis JCM 15802 (MCCC 1A00708).</title>
        <authorList>
            <person name="Lai Q."/>
            <person name="Liu Y."/>
            <person name="Shao Z."/>
        </authorList>
    </citation>
    <scope>NUCLEOTIDE SEQUENCE [LARGE SCALE GENOMIC DNA]</scope>
    <source>
        <strain evidence="1 2">JCM 15802</strain>
    </source>
</reference>
<keyword evidence="2" id="KW-1185">Reference proteome</keyword>
<organism evidence="1 2">
    <name type="scientific">Bacillus manliponensis</name>
    <dbReference type="NCBI Taxonomy" id="574376"/>
    <lineage>
        <taxon>Bacteria</taxon>
        <taxon>Bacillati</taxon>
        <taxon>Bacillota</taxon>
        <taxon>Bacilli</taxon>
        <taxon>Bacillales</taxon>
        <taxon>Bacillaceae</taxon>
        <taxon>Bacillus</taxon>
        <taxon>Bacillus cereus group</taxon>
    </lineage>
</organism>
<dbReference type="EMBL" id="JOTN01000003">
    <property type="protein sequence ID" value="KEK20376.1"/>
    <property type="molecule type" value="Genomic_DNA"/>
</dbReference>
<evidence type="ECO:0000313" key="1">
    <source>
        <dbReference type="EMBL" id="KEK20376.1"/>
    </source>
</evidence>
<dbReference type="InterPro" id="IPR053028">
    <property type="entry name" value="Spo0E-like_phosphatase"/>
</dbReference>
<gene>
    <name evidence="1" type="ORF">BAMA_13205</name>
</gene>
<dbReference type="InterPro" id="IPR018540">
    <property type="entry name" value="Spo0E-like"/>
</dbReference>
<dbReference type="InterPro" id="IPR037208">
    <property type="entry name" value="Spo0E-like_sf"/>
</dbReference>
<dbReference type="PANTHER" id="PTHR41263">
    <property type="entry name" value="ASPARTYL-PHOSPHATE PHOSPHATASE YISI"/>
    <property type="match status" value="1"/>
</dbReference>
<dbReference type="GO" id="GO:0043937">
    <property type="term" value="P:regulation of sporulation"/>
    <property type="evidence" value="ECO:0007669"/>
    <property type="project" value="InterPro"/>
</dbReference>
<dbReference type="SUPFAM" id="SSF140500">
    <property type="entry name" value="BAS1536-like"/>
    <property type="match status" value="1"/>
</dbReference>
<dbReference type="Pfam" id="PF09388">
    <property type="entry name" value="SpoOE-like"/>
    <property type="match status" value="1"/>
</dbReference>
<dbReference type="InterPro" id="IPR036638">
    <property type="entry name" value="HLH_DNA-bd_sf"/>
</dbReference>